<proteinExistence type="inferred from homology"/>
<dbReference type="SUPFAM" id="SSF140482">
    <property type="entry name" value="MAST3 pre-PK domain-like"/>
    <property type="match status" value="1"/>
</dbReference>
<reference evidence="19" key="3">
    <citation type="submission" date="2025-09" db="UniProtKB">
        <authorList>
            <consortium name="Ensembl"/>
        </authorList>
    </citation>
    <scope>IDENTIFICATION</scope>
</reference>
<dbReference type="SUPFAM" id="SSF56112">
    <property type="entry name" value="Protein kinase-like (PK-like)"/>
    <property type="match status" value="1"/>
</dbReference>
<dbReference type="Gene3D" id="1.20.1480.20">
    <property type="entry name" value="MAST3 pre-PK domain-like"/>
    <property type="match status" value="1"/>
</dbReference>
<feature type="compositionally biased region" description="Low complexity" evidence="15">
    <location>
        <begin position="909"/>
        <end position="926"/>
    </location>
</feature>
<keyword evidence="20" id="KW-1185">Reference proteome</keyword>
<dbReference type="InParanoid" id="A0A672V8Q1"/>
<feature type="region of interest" description="Disordered" evidence="15">
    <location>
        <begin position="1918"/>
        <end position="2053"/>
    </location>
</feature>
<evidence type="ECO:0000256" key="3">
    <source>
        <dbReference type="ARBA" id="ARBA00009903"/>
    </source>
</evidence>
<evidence type="ECO:0000256" key="6">
    <source>
        <dbReference type="ARBA" id="ARBA00022527"/>
    </source>
</evidence>
<feature type="region of interest" description="Disordered" evidence="15">
    <location>
        <begin position="181"/>
        <end position="204"/>
    </location>
</feature>
<evidence type="ECO:0000256" key="2">
    <source>
        <dbReference type="ARBA" id="ARBA00004496"/>
    </source>
</evidence>
<feature type="region of interest" description="Disordered" evidence="15">
    <location>
        <begin position="1717"/>
        <end position="1743"/>
    </location>
</feature>
<dbReference type="InterPro" id="IPR036034">
    <property type="entry name" value="PDZ_sf"/>
</dbReference>
<feature type="region of interest" description="Disordered" evidence="15">
    <location>
        <begin position="2422"/>
        <end position="2505"/>
    </location>
</feature>
<dbReference type="GO" id="GO:0007010">
    <property type="term" value="P:cytoskeleton organization"/>
    <property type="evidence" value="ECO:0007669"/>
    <property type="project" value="TreeGrafter"/>
</dbReference>
<feature type="compositionally biased region" description="Basic and acidic residues" evidence="15">
    <location>
        <begin position="2007"/>
        <end position="2021"/>
    </location>
</feature>
<dbReference type="CDD" id="cd05609">
    <property type="entry name" value="STKc_MAST"/>
    <property type="match status" value="1"/>
</dbReference>
<feature type="region of interest" description="Disordered" evidence="15">
    <location>
        <begin position="1333"/>
        <end position="1354"/>
    </location>
</feature>
<dbReference type="InterPro" id="IPR011009">
    <property type="entry name" value="Kinase-like_dom_sf"/>
</dbReference>
<comment type="catalytic activity">
    <reaction evidence="14">
        <text>L-seryl-[protein] + ATP = O-phospho-L-seryl-[protein] + ADP + H(+)</text>
        <dbReference type="Rhea" id="RHEA:17989"/>
        <dbReference type="Rhea" id="RHEA-COMP:9863"/>
        <dbReference type="Rhea" id="RHEA-COMP:11604"/>
        <dbReference type="ChEBI" id="CHEBI:15378"/>
        <dbReference type="ChEBI" id="CHEBI:29999"/>
        <dbReference type="ChEBI" id="CHEBI:30616"/>
        <dbReference type="ChEBI" id="CHEBI:83421"/>
        <dbReference type="ChEBI" id="CHEBI:456216"/>
        <dbReference type="EC" id="2.7.11.1"/>
    </reaction>
</comment>
<feature type="region of interest" description="Disordered" evidence="15">
    <location>
        <begin position="1120"/>
        <end position="1152"/>
    </location>
</feature>
<feature type="compositionally biased region" description="Polar residues" evidence="15">
    <location>
        <begin position="146"/>
        <end position="156"/>
    </location>
</feature>
<dbReference type="FunFam" id="1.20.1480.20:FF:000001">
    <property type="entry name" value="microtubule-associated serine/threonine-protein kinase 4 isoform X1"/>
    <property type="match status" value="1"/>
</dbReference>
<feature type="compositionally biased region" description="Basic and acidic residues" evidence="15">
    <location>
        <begin position="1853"/>
        <end position="1865"/>
    </location>
</feature>
<evidence type="ECO:0000256" key="7">
    <source>
        <dbReference type="ARBA" id="ARBA00022553"/>
    </source>
</evidence>
<evidence type="ECO:0000256" key="13">
    <source>
        <dbReference type="ARBA" id="ARBA00047899"/>
    </source>
</evidence>
<dbReference type="SUPFAM" id="SSF50156">
    <property type="entry name" value="PDZ domain-like"/>
    <property type="match status" value="1"/>
</dbReference>
<evidence type="ECO:0000313" key="19">
    <source>
        <dbReference type="Ensembl" id="ENSSHBP00005022873.1"/>
    </source>
</evidence>
<comment type="cofactor">
    <cofactor evidence="1">
        <name>Mg(2+)</name>
        <dbReference type="ChEBI" id="CHEBI:18420"/>
    </cofactor>
</comment>
<protein>
    <recommendedName>
        <fullName evidence="4">non-specific serine/threonine protein kinase</fullName>
        <ecNumber evidence="4">2.7.11.1</ecNumber>
    </recommendedName>
</protein>
<dbReference type="GeneTree" id="ENSGT00940000156399"/>
<dbReference type="OMA" id="LERLGTX"/>
<dbReference type="PANTHER" id="PTHR24356:SF224">
    <property type="entry name" value="MICROTUBULE-ASSOCIATED SERINE_THREONINE-PROTEIN KINASE 4"/>
    <property type="match status" value="1"/>
</dbReference>
<feature type="domain" description="AGC-kinase C-terminal" evidence="18">
    <location>
        <begin position="736"/>
        <end position="808"/>
    </location>
</feature>
<evidence type="ECO:0000256" key="14">
    <source>
        <dbReference type="ARBA" id="ARBA00048679"/>
    </source>
</evidence>
<feature type="compositionally biased region" description="Low complexity" evidence="15">
    <location>
        <begin position="1180"/>
        <end position="1232"/>
    </location>
</feature>
<dbReference type="Pfam" id="PF17820">
    <property type="entry name" value="PDZ_6"/>
    <property type="match status" value="1"/>
</dbReference>
<dbReference type="PROSITE" id="PS50011">
    <property type="entry name" value="PROTEIN_KINASE_DOM"/>
    <property type="match status" value="1"/>
</dbReference>
<reference evidence="19 20" key="1">
    <citation type="submission" date="2019-11" db="EMBL/GenBank/DDBJ databases">
        <title>Strigops habroptila (kakapo) genome, bStrHab1, primary haplotype, v2.</title>
        <authorList>
            <person name="Jarvis E.D."/>
            <person name="Howard J."/>
            <person name="Rhie A."/>
            <person name="Phillippy A."/>
            <person name="Korlach J."/>
            <person name="Digby A."/>
            <person name="Iorns D."/>
            <person name="Eason D."/>
            <person name="Robertson B."/>
            <person name="Raemaekers T."/>
            <person name="Howe K."/>
            <person name="Lewin H."/>
            <person name="Damas J."/>
            <person name="Hastie A."/>
            <person name="Tracey A."/>
            <person name="Chow W."/>
            <person name="Fedrigo O."/>
        </authorList>
    </citation>
    <scope>NUCLEOTIDE SEQUENCE [LARGE SCALE GENOMIC DNA]</scope>
</reference>
<feature type="compositionally biased region" description="Polar residues" evidence="15">
    <location>
        <begin position="2451"/>
        <end position="2461"/>
    </location>
</feature>
<feature type="compositionally biased region" description="Polar residues" evidence="15">
    <location>
        <begin position="2100"/>
        <end position="2109"/>
    </location>
</feature>
<dbReference type="PROSITE" id="PS00108">
    <property type="entry name" value="PROTEIN_KINASE_ST"/>
    <property type="match status" value="1"/>
</dbReference>
<evidence type="ECO:0000259" key="18">
    <source>
        <dbReference type="PROSITE" id="PS51285"/>
    </source>
</evidence>
<evidence type="ECO:0000256" key="15">
    <source>
        <dbReference type="SAM" id="MobiDB-lite"/>
    </source>
</evidence>
<feature type="region of interest" description="Disordered" evidence="15">
    <location>
        <begin position="997"/>
        <end position="1031"/>
    </location>
</feature>
<keyword evidence="7" id="KW-0597">Phosphoprotein</keyword>
<evidence type="ECO:0000256" key="12">
    <source>
        <dbReference type="ARBA" id="ARBA00022842"/>
    </source>
</evidence>
<feature type="compositionally biased region" description="Basic residues" evidence="15">
    <location>
        <begin position="1131"/>
        <end position="1146"/>
    </location>
</feature>
<feature type="compositionally biased region" description="Low complexity" evidence="15">
    <location>
        <begin position="997"/>
        <end position="1027"/>
    </location>
</feature>
<feature type="region of interest" description="Disordered" evidence="15">
    <location>
        <begin position="119"/>
        <end position="161"/>
    </location>
</feature>
<dbReference type="PROSITE" id="PS50106">
    <property type="entry name" value="PDZ"/>
    <property type="match status" value="1"/>
</dbReference>
<dbReference type="InterPro" id="IPR008271">
    <property type="entry name" value="Ser/Thr_kinase_AS"/>
</dbReference>
<dbReference type="GO" id="GO:0004674">
    <property type="term" value="F:protein serine/threonine kinase activity"/>
    <property type="evidence" value="ECO:0007669"/>
    <property type="project" value="UniProtKB-KW"/>
</dbReference>
<feature type="region of interest" description="Disordered" evidence="15">
    <location>
        <begin position="1179"/>
        <end position="1294"/>
    </location>
</feature>
<organism evidence="19 20">
    <name type="scientific">Strigops habroptila</name>
    <name type="common">Kakapo</name>
    <dbReference type="NCBI Taxonomy" id="2489341"/>
    <lineage>
        <taxon>Eukaryota</taxon>
        <taxon>Metazoa</taxon>
        <taxon>Chordata</taxon>
        <taxon>Craniata</taxon>
        <taxon>Vertebrata</taxon>
        <taxon>Euteleostomi</taxon>
        <taxon>Archelosauria</taxon>
        <taxon>Archosauria</taxon>
        <taxon>Dinosauria</taxon>
        <taxon>Saurischia</taxon>
        <taxon>Theropoda</taxon>
        <taxon>Coelurosauria</taxon>
        <taxon>Aves</taxon>
        <taxon>Neognathae</taxon>
        <taxon>Neoaves</taxon>
        <taxon>Telluraves</taxon>
        <taxon>Australaves</taxon>
        <taxon>Psittaciformes</taxon>
        <taxon>Psittacidae</taxon>
        <taxon>Strigops</taxon>
    </lineage>
</organism>
<dbReference type="InterPro" id="IPR001478">
    <property type="entry name" value="PDZ"/>
</dbReference>
<dbReference type="GO" id="GO:0000287">
    <property type="term" value="F:magnesium ion binding"/>
    <property type="evidence" value="ECO:0007669"/>
    <property type="project" value="InterPro"/>
</dbReference>
<keyword evidence="6" id="KW-0723">Serine/threonine-protein kinase</keyword>
<feature type="compositionally biased region" description="Polar residues" evidence="15">
    <location>
        <begin position="2033"/>
        <end position="2046"/>
    </location>
</feature>
<dbReference type="InterPro" id="IPR000961">
    <property type="entry name" value="AGC-kinase_C"/>
</dbReference>
<sequence length="2505" mass="273834">CAWLPEKLITFESFLDHILSPPPMPSRKSSSPEAFSGRGKSTKFKRQLSEDGRQFRRGSLGGALTGKYLLPNATGQQLWQPAETSNLVRMRYQALGQSAPSLTANLKELSLPRRGSFCRTSNRKSLMGNGQSAALPRPHSPLSAHAGNSPQDSPRNFSPSASAHFSFARRTDGRRWSLASLPSSGYGTNTPSSTVSSSCSSQEKLHQLPYQPTPDELHFLSKHFCTTESIASDNRCRTNAMRPRSRSLSPGRSPACCDNEIIMMNHVYKERFPKATAQMEERLHDIITNHSPENVLPLADGVLSFTHHQITELARDCLDKSHQGLITSRYFLELQQKLDKLLQEAQERSDSGEMAFIKQLVRKILIVIARPARLLECLEFDPEEFYYLLEAAEGHAKEGQGIKTDIPRYIISQLGLNKDPLEEIAQLANCDSGTAENLEGDESINSSNTSLKLQRKPRESDFETIKLISNGAYGAVYFVRHKETRQRFAMKKINKQNLILRNQIQQAFVERDILTFAENPFVVSMYCSFETRRHLCMVMEYVEGGDCATLMKNMGPLPVDMARMYFAETVLALEYLHNYGIVHRDLKPDNLLVTSMGHIKLTDFGLSKVGLMSLTTNLYEGHIEKDAREFLDKQVCGTPEYIAPEVILRQGYGKPVDWWAMGIILYEFLVGCVPFFGDTPEELFGQVISDEINWPEKDEAPPPDAQDLITLLLRQNPLERLGTGGAYEVKQHQFFRSLDWNSLLRQKAEFIPQLESEDDTSYFDTRSEKYHHMETEEEDDTNDEDFNLEIRQFSSCSHRFSKVFSSIDRVAQTQGEEKEDVGDKTKSVTLPSVESLSWSSEYSEIQQISTSISSDTESSRQRHSSGLLPKLAISAEEQDNSAGLVGPREEQEKPVFVSEEVVQDEPEVTTPASTISSSTLSVGSFSEHLDQINGRSEGMDSTDNSSKPPSEVASHVARQRLESTEKKKISGKVTKSLSASALSLMIPGDVFGVSPLGSPMSPHSLSSDPSSSRDSSPSRDSSIAAPSPHQPIVIHSSGKKYGFTIRAIRVYVGDSDIYTVHHIVWNVEEGGAAYQAGLKAGDLITHINGEPVHGLVHTEVIELLIKSGNKVSVMTTPFENTSIKTGPARRNSCRSRMVRRSKKTKKKESLERRRSLFKKLAKQPSPLLHTSRSFSCLNRSLSSGESLPGSPTHSLSPRSPTPSYRSTDFPSGTNSSQSSSPSSSAPNSPAGSGHIRPSTLHGLGPKLGGQRYRSGRRKSAGSIPLSPLARTPSPTPQPTSPQRSPSPLLGHSVGNTKIAQSFPSKMHSPPTIVRHIVRPKSAEPPRSPLLKRVQSEEKLAPSYGSDKKHLCSRKHSLEVTQEEVNREVSQREVTLQSLEENVCDVPSLTRVRPAEQGCLKRPISRKLGRQESIDELDKEKLKVKIVMKKQDFAEKANAAIHESGSEPENPNTLRLEERDKKAFQKVLERSNQFETKIVALETQSAGGILKDTLQKNANLRSNDGVALDVQMLCHGPLPNELGHISYDFKRISPPCTLQDVLPQSTDRMLNGKGENTDKNVPTKEFVKFERLDGKLANIDYLRKKMSIEEKDDSVCPVLKPKLTSNVHECLQLNAGRPINIQQDTTAVADGRAFIGSAHAAQINSVSFVPLKTLNGRADTSVEKSALISTEAPVRKSPSEYKLDGRSVSCLKPIEGTLDIALLSGPQASKTELPLCILPEGQSTSSDGGSPKPPAPQGSGGKAELACQKEQLLSYSKSGKVSVAEPQILQTSKSSPNLPLTPMAAGVLTEKKVSNPAAKGNISVTEAVQKRDTSPSKQKDNSTEVKSCITQSQSIKTTQTYSKHSAVQSTPEKAVGKEKQIQKELPAKQPVAQRSCEPIPAKVEVIREPSLKVSVSDVLITSYSKSSEKNCADFAIPPQMQGKMQAAGPKAPPKDSKESLKQLGTDDSSVASSFMERDITKQKVLTESKKTIAESKIEALPSKRPVQPSMDCGPKNEKSAPVCSVQKDNAKDLGTKDQKQLPDVRLQTMKKEQSSQVPQQQLNTSGSPAVRDSVSRKCAVDVHVGVEEHVKPAATYVESSSYKHRPASDTSSSKAKYLDKQTLSQKSCTPTIKEKETTIQVSTGSRKDGKYASKNVPDPLSSVSGSVRKVTTEHGQTERSMSLEHGAVATLQMSSIAPDTKPKSSAVGPISAGPESSKQMPRQEPGGLGGSADQKQLHLSEKQTVSPKFSTVKDPPLLSKQADRSPSAEVISADKRPEGKIRTDALYVQLDSGKVEPTLCLMNCDARGKGAEKTTASSKSSQDSKGKGQVNQKQPEDVNKQITIKHLSAASGQSSCRVAAAPGKPLTCSANFSECRQEVSVLSSAKSDASSAKVKAGSPELPLPCKELSKKGTSSTGSGKAEMTKSISLMALHSVAVVAEAHHPASNLGGKPGNQEKSFFVNTGDVKGKDAVQTQQSASRKQNVGKDLSRSATTPDRPNALSDDKDSSRQRRGKEAPWSSPHKKSC</sequence>
<dbReference type="Gene3D" id="3.30.200.20">
    <property type="entry name" value="Phosphorylase Kinase, domain 1"/>
    <property type="match status" value="1"/>
</dbReference>
<dbReference type="FunFam" id="3.30.200.20:FF:000457">
    <property type="entry name" value="Microtubule-associated serine/threonine-protein kinase"/>
    <property type="match status" value="1"/>
</dbReference>
<feature type="domain" description="Protein kinase" evidence="16">
    <location>
        <begin position="462"/>
        <end position="735"/>
    </location>
</feature>
<feature type="region of interest" description="Disordered" evidence="15">
    <location>
        <begin position="2076"/>
        <end position="2258"/>
    </location>
</feature>
<dbReference type="Proteomes" id="UP000472266">
    <property type="component" value="Chromosome 3"/>
</dbReference>
<evidence type="ECO:0000259" key="17">
    <source>
        <dbReference type="PROSITE" id="PS50106"/>
    </source>
</evidence>
<evidence type="ECO:0000256" key="11">
    <source>
        <dbReference type="ARBA" id="ARBA00022840"/>
    </source>
</evidence>
<dbReference type="SMART" id="SM00220">
    <property type="entry name" value="S_TKc"/>
    <property type="match status" value="1"/>
</dbReference>
<dbReference type="FunFam" id="1.10.510.10:FF:000012">
    <property type="entry name" value="microtubule-associated serine/threonine-protein kinase 2 isoform X1"/>
    <property type="match status" value="1"/>
</dbReference>
<keyword evidence="5" id="KW-0963">Cytoplasm</keyword>
<reference evidence="19" key="2">
    <citation type="submission" date="2025-08" db="UniProtKB">
        <authorList>
            <consortium name="Ensembl"/>
        </authorList>
    </citation>
    <scope>IDENTIFICATION</scope>
</reference>
<feature type="compositionally biased region" description="Basic and acidic residues" evidence="15">
    <location>
        <begin position="959"/>
        <end position="968"/>
    </location>
</feature>
<feature type="region of interest" description="Disordered" evidence="15">
    <location>
        <begin position="1796"/>
        <end position="1872"/>
    </location>
</feature>
<comment type="subcellular location">
    <subcellularLocation>
        <location evidence="2">Cytoplasm</location>
    </subcellularLocation>
</comment>
<feature type="compositionally biased region" description="Low complexity" evidence="15">
    <location>
        <begin position="2296"/>
        <end position="2308"/>
    </location>
</feature>
<dbReference type="PANTHER" id="PTHR24356">
    <property type="entry name" value="SERINE/THREONINE-PROTEIN KINASE"/>
    <property type="match status" value="1"/>
</dbReference>
<evidence type="ECO:0000256" key="5">
    <source>
        <dbReference type="ARBA" id="ARBA00022490"/>
    </source>
</evidence>
<dbReference type="PROSITE" id="PS51285">
    <property type="entry name" value="AGC_KINASE_CTER"/>
    <property type="match status" value="1"/>
</dbReference>
<comment type="catalytic activity">
    <reaction evidence="13">
        <text>L-threonyl-[protein] + ATP = O-phospho-L-threonyl-[protein] + ADP + H(+)</text>
        <dbReference type="Rhea" id="RHEA:46608"/>
        <dbReference type="Rhea" id="RHEA-COMP:11060"/>
        <dbReference type="Rhea" id="RHEA-COMP:11605"/>
        <dbReference type="ChEBI" id="CHEBI:15378"/>
        <dbReference type="ChEBI" id="CHEBI:30013"/>
        <dbReference type="ChEBI" id="CHEBI:30616"/>
        <dbReference type="ChEBI" id="CHEBI:61977"/>
        <dbReference type="ChEBI" id="CHEBI:456216"/>
        <dbReference type="EC" id="2.7.11.1"/>
    </reaction>
</comment>
<dbReference type="Gene3D" id="2.30.42.10">
    <property type="match status" value="1"/>
</dbReference>
<evidence type="ECO:0000313" key="20">
    <source>
        <dbReference type="Proteomes" id="UP000472266"/>
    </source>
</evidence>
<dbReference type="InterPro" id="IPR037711">
    <property type="entry name" value="MAST"/>
</dbReference>
<dbReference type="Pfam" id="PF08926">
    <property type="entry name" value="DUF1908"/>
    <property type="match status" value="1"/>
</dbReference>
<feature type="region of interest" description="Disordered" evidence="15">
    <location>
        <begin position="849"/>
        <end position="972"/>
    </location>
</feature>
<dbReference type="InterPro" id="IPR023142">
    <property type="entry name" value="MAST_pre-PK_dom_sf"/>
</dbReference>
<feature type="compositionally biased region" description="Polar residues" evidence="15">
    <location>
        <begin position="119"/>
        <end position="132"/>
    </location>
</feature>
<dbReference type="GO" id="GO:0035556">
    <property type="term" value="P:intracellular signal transduction"/>
    <property type="evidence" value="ECO:0007669"/>
    <property type="project" value="TreeGrafter"/>
</dbReference>
<dbReference type="InterPro" id="IPR015022">
    <property type="entry name" value="MAST_pre-PK_dom"/>
</dbReference>
<keyword evidence="12" id="KW-0460">Magnesium</keyword>
<keyword evidence="9" id="KW-0547">Nucleotide-binding</keyword>
<feature type="compositionally biased region" description="Basic and acidic residues" evidence="15">
    <location>
        <begin position="1954"/>
        <end position="1976"/>
    </location>
</feature>
<evidence type="ECO:0000256" key="9">
    <source>
        <dbReference type="ARBA" id="ARBA00022741"/>
    </source>
</evidence>
<dbReference type="Gene3D" id="1.10.510.10">
    <property type="entry name" value="Transferase(Phosphotransferase) domain 1"/>
    <property type="match status" value="1"/>
</dbReference>
<evidence type="ECO:0000259" key="16">
    <source>
        <dbReference type="PROSITE" id="PS50011"/>
    </source>
</evidence>
<dbReference type="InterPro" id="IPR041489">
    <property type="entry name" value="PDZ_6"/>
</dbReference>
<feature type="compositionally biased region" description="Polar residues" evidence="15">
    <location>
        <begin position="939"/>
        <end position="948"/>
    </location>
</feature>
<dbReference type="FunFam" id="2.30.42.10:FF:000008">
    <property type="entry name" value="microtubule-associated serine/threonine-protein kinase 4 isoform X2"/>
    <property type="match status" value="1"/>
</dbReference>
<feature type="compositionally biased region" description="Low complexity" evidence="15">
    <location>
        <begin position="2364"/>
        <end position="2377"/>
    </location>
</feature>
<dbReference type="Pfam" id="PF00069">
    <property type="entry name" value="Pkinase"/>
    <property type="match status" value="1"/>
</dbReference>
<feature type="compositionally biased region" description="Polar residues" evidence="15">
    <location>
        <begin position="181"/>
        <end position="191"/>
    </location>
</feature>
<dbReference type="SMART" id="SM00228">
    <property type="entry name" value="PDZ"/>
    <property type="match status" value="1"/>
</dbReference>
<dbReference type="CDD" id="cd23076">
    <property type="entry name" value="PDZ_MAST4"/>
    <property type="match status" value="1"/>
</dbReference>
<feature type="compositionally biased region" description="Low complexity" evidence="15">
    <location>
        <begin position="1828"/>
        <end position="1842"/>
    </location>
</feature>
<dbReference type="InterPro" id="IPR050236">
    <property type="entry name" value="Ser_Thr_kinase_AGC"/>
</dbReference>
<keyword evidence="11" id="KW-0067">ATP-binding</keyword>
<name>A0A672V8Q1_STRHB</name>
<dbReference type="EC" id="2.7.11.1" evidence="4"/>
<dbReference type="Ensembl" id="ENSSHBT00005027207.1">
    <property type="protein sequence ID" value="ENSSHBP00005022873.1"/>
    <property type="gene ID" value="ENSSHBG00005019001.1"/>
</dbReference>
<feature type="domain" description="PDZ" evidence="17">
    <location>
        <begin position="1031"/>
        <end position="1119"/>
    </location>
</feature>
<feature type="region of interest" description="Disordered" evidence="15">
    <location>
        <begin position="2289"/>
        <end position="2321"/>
    </location>
</feature>
<feature type="compositionally biased region" description="Basic and acidic residues" evidence="15">
    <location>
        <begin position="2481"/>
        <end position="2494"/>
    </location>
</feature>
<evidence type="ECO:0000256" key="4">
    <source>
        <dbReference type="ARBA" id="ARBA00012513"/>
    </source>
</evidence>
<feature type="region of interest" description="Disordered" evidence="15">
    <location>
        <begin position="20"/>
        <end position="57"/>
    </location>
</feature>
<keyword evidence="8" id="KW-0808">Transferase</keyword>
<accession>A0A672V8Q1</accession>
<evidence type="ECO:0000256" key="8">
    <source>
        <dbReference type="ARBA" id="ARBA00022679"/>
    </source>
</evidence>
<gene>
    <name evidence="19" type="primary">MAST4</name>
</gene>
<feature type="region of interest" description="Disordered" evidence="15">
    <location>
        <begin position="2364"/>
        <end position="2401"/>
    </location>
</feature>
<evidence type="ECO:0000256" key="1">
    <source>
        <dbReference type="ARBA" id="ARBA00001946"/>
    </source>
</evidence>
<feature type="compositionally biased region" description="Low complexity" evidence="15">
    <location>
        <begin position="2390"/>
        <end position="2399"/>
    </location>
</feature>
<feature type="compositionally biased region" description="Low complexity" evidence="15">
    <location>
        <begin position="192"/>
        <end position="201"/>
    </location>
</feature>
<comment type="similarity">
    <text evidence="3">Belongs to the protein kinase superfamily. AGC Ser/Thr protein kinase family.</text>
</comment>
<evidence type="ECO:0000256" key="10">
    <source>
        <dbReference type="ARBA" id="ARBA00022777"/>
    </source>
</evidence>
<dbReference type="GO" id="GO:0005737">
    <property type="term" value="C:cytoplasm"/>
    <property type="evidence" value="ECO:0007669"/>
    <property type="project" value="UniProtKB-SubCell"/>
</dbReference>
<dbReference type="InterPro" id="IPR000719">
    <property type="entry name" value="Prot_kinase_dom"/>
</dbReference>
<feature type="compositionally biased region" description="Basic and acidic residues" evidence="15">
    <location>
        <begin position="1333"/>
        <end position="1349"/>
    </location>
</feature>
<feature type="compositionally biased region" description="Basic and acidic residues" evidence="15">
    <location>
        <begin position="1807"/>
        <end position="1822"/>
    </location>
</feature>
<dbReference type="GO" id="GO:0005524">
    <property type="term" value="F:ATP binding"/>
    <property type="evidence" value="ECO:0007669"/>
    <property type="project" value="UniProtKB-KW"/>
</dbReference>
<keyword evidence="10" id="KW-0418">Kinase</keyword>